<gene>
    <name evidence="1" type="ORF">L0M14_12265</name>
</gene>
<dbReference type="EMBL" id="CP090978">
    <property type="protein sequence ID" value="UJF35783.1"/>
    <property type="molecule type" value="Genomic_DNA"/>
</dbReference>
<reference evidence="1 2" key="1">
    <citation type="journal article" date="2024" name="Int. J. Syst. Evol. Microbiol.">
        <title>Paenibacillus hexagrammi sp. nov., a novel bacterium isolated from the gut content of Hexagrammos agrammus.</title>
        <authorList>
            <person name="Jung H.K."/>
            <person name="Kim D.G."/>
            <person name="Zin H."/>
            <person name="Park J."/>
            <person name="Jung H."/>
            <person name="Kim Y.O."/>
            <person name="Kong H.J."/>
            <person name="Kim J.W."/>
            <person name="Kim Y.S."/>
        </authorList>
    </citation>
    <scope>NUCLEOTIDE SEQUENCE [LARGE SCALE GENOMIC DNA]</scope>
    <source>
        <strain evidence="1 2">YPD9-1</strain>
    </source>
</reference>
<evidence type="ECO:0000313" key="2">
    <source>
        <dbReference type="Proteomes" id="UP001649230"/>
    </source>
</evidence>
<sequence>MNDVIMIVAGVSYSSKSCVISCFDSTVDLPILQIGAHASQVIKELLNEGFEVYSTFGNGNSITYLLIREEEDPPSDGILAGLVNRINTLITVFTAAGAESGTLTMIGTDFIELQGLNGDLILIPAVSILAYI</sequence>
<organism evidence="1 2">
    <name type="scientific">Paenibacillus hexagrammi</name>
    <dbReference type="NCBI Taxonomy" id="2908839"/>
    <lineage>
        <taxon>Bacteria</taxon>
        <taxon>Bacillati</taxon>
        <taxon>Bacillota</taxon>
        <taxon>Bacilli</taxon>
        <taxon>Bacillales</taxon>
        <taxon>Paenibacillaceae</taxon>
        <taxon>Paenibacillus</taxon>
    </lineage>
</organism>
<keyword evidence="2" id="KW-1185">Reference proteome</keyword>
<proteinExistence type="predicted"/>
<accession>A0ABY3SP00</accession>
<dbReference type="Proteomes" id="UP001649230">
    <property type="component" value="Chromosome"/>
</dbReference>
<protein>
    <submittedName>
        <fullName evidence="1">Uncharacterized protein</fullName>
    </submittedName>
</protein>
<evidence type="ECO:0000313" key="1">
    <source>
        <dbReference type="EMBL" id="UJF35783.1"/>
    </source>
</evidence>
<dbReference type="RefSeq" id="WP_235122340.1">
    <property type="nucleotide sequence ID" value="NZ_CP090978.1"/>
</dbReference>
<name>A0ABY3SP00_9BACL</name>